<keyword evidence="4" id="KW-0722">Serine protease inhibitor</keyword>
<feature type="region of interest" description="Disordered" evidence="7">
    <location>
        <begin position="393"/>
        <end position="500"/>
    </location>
</feature>
<proteinExistence type="predicted"/>
<dbReference type="AlphaFoldDB" id="A0A452V8G5"/>
<dbReference type="SUPFAM" id="SSF57362">
    <property type="entry name" value="BPTI-like"/>
    <property type="match status" value="1"/>
</dbReference>
<evidence type="ECO:0000256" key="5">
    <source>
        <dbReference type="ARBA" id="ARBA00023119"/>
    </source>
</evidence>
<feature type="region of interest" description="Disordered" evidence="7">
    <location>
        <begin position="642"/>
        <end position="670"/>
    </location>
</feature>
<keyword evidence="2" id="KW-0964">Secreted</keyword>
<dbReference type="Pfam" id="PF01391">
    <property type="entry name" value="Collagen"/>
    <property type="match status" value="1"/>
</dbReference>
<dbReference type="FunFam" id="4.10.410.10:FF:000016">
    <property type="entry name" value="Collagen type XXVIII alpha 1 chain"/>
    <property type="match status" value="1"/>
</dbReference>
<dbReference type="Gene3D" id="4.10.410.10">
    <property type="entry name" value="Pancreatic trypsin inhibitor Kunitz domain"/>
    <property type="match status" value="1"/>
</dbReference>
<dbReference type="GO" id="GO:0005615">
    <property type="term" value="C:extracellular space"/>
    <property type="evidence" value="ECO:0007669"/>
    <property type="project" value="TreeGrafter"/>
</dbReference>
<evidence type="ECO:0000259" key="9">
    <source>
        <dbReference type="PROSITE" id="PS50234"/>
    </source>
</evidence>
<keyword evidence="6" id="KW-1015">Disulfide bond</keyword>
<dbReference type="InterPro" id="IPR008160">
    <property type="entry name" value="Collagen"/>
</dbReference>
<evidence type="ECO:0000256" key="6">
    <source>
        <dbReference type="ARBA" id="ARBA00023157"/>
    </source>
</evidence>
<dbReference type="InterPro" id="IPR050149">
    <property type="entry name" value="Collagen_superfamily"/>
</dbReference>
<protein>
    <submittedName>
        <fullName evidence="11">Collagen type XXVIII alpha 1 chain</fullName>
    </submittedName>
</protein>
<evidence type="ECO:0000256" key="8">
    <source>
        <dbReference type="SAM" id="SignalP"/>
    </source>
</evidence>
<comment type="subcellular location">
    <subcellularLocation>
        <location evidence="1">Secreted</location>
        <location evidence="1">Extracellular space</location>
        <location evidence="1">Extracellular matrix</location>
    </subcellularLocation>
</comment>
<sequence length="1047" mass="111254">MWNRYFVFYLLLLPAFRSQTIHGQRKTGSKSNLLARKNGLQDSTCFIDVVFIVDSSESSKIILFDKQKDFVDSLSDKVFQLTPVRSLKYDIKLAALQFSSSVQIDPSFSSWKDLQTFKQRVKSMNFIGQGTFSYYAISNATGLLKREGRKDGVKVALLMTDGIDHPKNPDVQSISEDARTAGILFITIGLSTVVNEAKLRLISGDSSSEPIPLLSDPTLVDKIRDRLDILFEEKCEHKICECEKGDPGDPGLPNCFFLQGEPGPPGPYGPPGAPGIGQQGIKGERGQEGRTGAPGPIGIGEPGQPGPRGPEGVPGERGLPGEGFPGPKGEKGSEGPIGPQGLQGPSIKGDKGDLGPVGPQGPMGIPGIGSQGEQVIKAQSTLTQAWWSLKGEVGQTGATGPRGPVGVGVQGPKGEPGSIGLPGQPGVPGEDGAAGKKGEAGLPGTRGPEGPPGKGQPGPKGDEGKKGSKGNQGERGFPGPEGPKGEPGIMGPFGMPGASIPGPPGPKVCILGSVSSFSLMMSPSVEFTQGAQGPRGPVGAPGLKGDGYPGVAGPRGLPGPPGPMGLRGVGDTGAKIMVPGWNVNIMPCISFPPSIFVLTRTTGLQKIPLANEPILEFFLFGFNIYILNFSFHSILKGEHGEQGAMGKKGDKGEIGEPGSPGRQGLQGPKGDVGLTREEIIKIIFEICGCGPKCKETPLELLFVIDSSESVGLENFEIIKSLVKTLSDQVALDLATARVGIINYSHKVEKVAHLTQFSTKDDFKLAVDSMQYLGEGTYTASALHEANHMFEAARPGVKKVALVITDGQTDTRDEKNLTEVVKKASDINVEIFVIGVVKKNDPNFEVFHKEMNLIATDPDSEHVYQFDDFITLQDTLKQKLFKKKCEDFDSYLIQVLGSPSLQPGIGISGEELGESTPEPQKEISESVSNFQDEENEPLEPTRADSLTSSPSPEAATTEGPLLSLPEDGAEGLDTRTPSPVLDSHPETLVHKDPRCLEALKPGNCGEYVVRWYYDKQVNSCARFWFSGCNGSGNRFNSEQECQEICVQG</sequence>
<dbReference type="Pfam" id="PF00092">
    <property type="entry name" value="VWA"/>
    <property type="match status" value="2"/>
</dbReference>
<dbReference type="PRINTS" id="PR00453">
    <property type="entry name" value="VWFADOMAIN"/>
</dbReference>
<dbReference type="SMART" id="SM00131">
    <property type="entry name" value="KU"/>
    <property type="match status" value="1"/>
</dbReference>
<dbReference type="PROSITE" id="PS00280">
    <property type="entry name" value="BPTI_KUNITZ_1"/>
    <property type="match status" value="1"/>
</dbReference>
<feature type="compositionally biased region" description="Basic and acidic residues" evidence="7">
    <location>
        <begin position="642"/>
        <end position="654"/>
    </location>
</feature>
<feature type="domain" description="VWFA" evidence="9">
    <location>
        <begin position="48"/>
        <end position="227"/>
    </location>
</feature>
<dbReference type="GO" id="GO:0005604">
    <property type="term" value="C:basement membrane"/>
    <property type="evidence" value="ECO:0007669"/>
    <property type="project" value="Ensembl"/>
</dbReference>
<evidence type="ECO:0000256" key="2">
    <source>
        <dbReference type="ARBA" id="ARBA00022530"/>
    </source>
</evidence>
<feature type="compositionally biased region" description="Pro residues" evidence="7">
    <location>
        <begin position="262"/>
        <end position="273"/>
    </location>
</feature>
<keyword evidence="8" id="KW-0732">Signal</keyword>
<dbReference type="SMART" id="SM00327">
    <property type="entry name" value="VWA"/>
    <property type="match status" value="2"/>
</dbReference>
<dbReference type="GeneTree" id="ENSGT00940000161647"/>
<evidence type="ECO:0000256" key="4">
    <source>
        <dbReference type="ARBA" id="ARBA00022900"/>
    </source>
</evidence>
<dbReference type="PROSITE" id="PS50279">
    <property type="entry name" value="BPTI_KUNITZ_2"/>
    <property type="match status" value="1"/>
</dbReference>
<organism evidence="11">
    <name type="scientific">Ursus maritimus</name>
    <name type="common">Polar bear</name>
    <name type="synonym">Thalarctos maritimus</name>
    <dbReference type="NCBI Taxonomy" id="29073"/>
    <lineage>
        <taxon>Eukaryota</taxon>
        <taxon>Metazoa</taxon>
        <taxon>Chordata</taxon>
        <taxon>Craniata</taxon>
        <taxon>Vertebrata</taxon>
        <taxon>Euteleostomi</taxon>
        <taxon>Mammalia</taxon>
        <taxon>Eutheria</taxon>
        <taxon>Laurasiatheria</taxon>
        <taxon>Carnivora</taxon>
        <taxon>Caniformia</taxon>
        <taxon>Ursidae</taxon>
        <taxon>Ursus</taxon>
    </lineage>
</organism>
<feature type="region of interest" description="Disordered" evidence="7">
    <location>
        <begin position="262"/>
        <end position="370"/>
    </location>
</feature>
<dbReference type="Gene3D" id="3.40.50.410">
    <property type="entry name" value="von Willebrand factor, type A domain"/>
    <property type="match status" value="2"/>
</dbReference>
<evidence type="ECO:0000313" key="11">
    <source>
        <dbReference type="Ensembl" id="ENSUMAP00000029759"/>
    </source>
</evidence>
<evidence type="ECO:0000259" key="10">
    <source>
        <dbReference type="PROSITE" id="PS50279"/>
    </source>
</evidence>
<feature type="signal peptide" evidence="8">
    <location>
        <begin position="1"/>
        <end position="23"/>
    </location>
</feature>
<dbReference type="InterPro" id="IPR002035">
    <property type="entry name" value="VWF_A"/>
</dbReference>
<evidence type="ECO:0000256" key="7">
    <source>
        <dbReference type="SAM" id="MobiDB-lite"/>
    </source>
</evidence>
<feature type="domain" description="BPTI/Kunitz inhibitor" evidence="10">
    <location>
        <begin position="994"/>
        <end position="1044"/>
    </location>
</feature>
<keyword evidence="2" id="KW-0272">Extracellular matrix</keyword>
<dbReference type="InterPro" id="IPR020901">
    <property type="entry name" value="Prtase_inh_Kunz-CS"/>
</dbReference>
<dbReference type="PROSITE" id="PS50234">
    <property type="entry name" value="VWFA"/>
    <property type="match status" value="2"/>
</dbReference>
<keyword evidence="5" id="KW-0176">Collagen</keyword>
<dbReference type="GO" id="GO:0004867">
    <property type="term" value="F:serine-type endopeptidase inhibitor activity"/>
    <property type="evidence" value="ECO:0007669"/>
    <property type="project" value="UniProtKB-KW"/>
</dbReference>
<accession>A0A452V8G5</accession>
<dbReference type="SUPFAM" id="SSF53300">
    <property type="entry name" value="vWA-like"/>
    <property type="match status" value="2"/>
</dbReference>
<dbReference type="InterPro" id="IPR036465">
    <property type="entry name" value="vWFA_dom_sf"/>
</dbReference>
<dbReference type="GO" id="GO:0030198">
    <property type="term" value="P:extracellular matrix organization"/>
    <property type="evidence" value="ECO:0007669"/>
    <property type="project" value="TreeGrafter"/>
</dbReference>
<dbReference type="GO" id="GO:0030020">
    <property type="term" value="F:extracellular matrix structural constituent conferring tensile strength"/>
    <property type="evidence" value="ECO:0007669"/>
    <property type="project" value="TreeGrafter"/>
</dbReference>
<feature type="chain" id="PRO_5019259716" evidence="8">
    <location>
        <begin position="24"/>
        <end position="1047"/>
    </location>
</feature>
<dbReference type="InterPro" id="IPR036880">
    <property type="entry name" value="Kunitz_BPTI_sf"/>
</dbReference>
<evidence type="ECO:0000256" key="3">
    <source>
        <dbReference type="ARBA" id="ARBA00022690"/>
    </source>
</evidence>
<reference evidence="11" key="1">
    <citation type="submission" date="2019-03" db="UniProtKB">
        <authorList>
            <consortium name="Ensembl"/>
        </authorList>
    </citation>
    <scope>IDENTIFICATION</scope>
</reference>
<name>A0A452V8G5_URSMA</name>
<dbReference type="GO" id="GO:0005592">
    <property type="term" value="C:collagen type XI trimer"/>
    <property type="evidence" value="ECO:0007669"/>
    <property type="project" value="TreeGrafter"/>
</dbReference>
<dbReference type="Ensembl" id="ENSUMAT00000035168.1">
    <property type="protein sequence ID" value="ENSUMAP00000029759.1"/>
    <property type="gene ID" value="ENSUMAG00000021547.1"/>
</dbReference>
<dbReference type="PANTHER" id="PTHR24023:SF878">
    <property type="entry name" value="COLLAGEN ALPHA-1(XXVIII) CHAIN"/>
    <property type="match status" value="1"/>
</dbReference>
<keyword evidence="3" id="KW-0646">Protease inhibitor</keyword>
<dbReference type="OMA" id="ILFEEKC"/>
<dbReference type="PANTHER" id="PTHR24023">
    <property type="entry name" value="COLLAGEN ALPHA"/>
    <property type="match status" value="1"/>
</dbReference>
<dbReference type="CDD" id="cd01450">
    <property type="entry name" value="vWFA_subfamily_ECM"/>
    <property type="match status" value="1"/>
</dbReference>
<evidence type="ECO:0000256" key="1">
    <source>
        <dbReference type="ARBA" id="ARBA00004498"/>
    </source>
</evidence>
<feature type="region of interest" description="Disordered" evidence="7">
    <location>
        <begin position="903"/>
        <end position="985"/>
    </location>
</feature>
<dbReference type="FunFam" id="3.40.50.410:FF:000051">
    <property type="entry name" value="Collagen type XXVIII alpha 1 chain"/>
    <property type="match status" value="1"/>
</dbReference>
<feature type="domain" description="VWFA" evidence="9">
    <location>
        <begin position="699"/>
        <end position="879"/>
    </location>
</feature>
<dbReference type="InterPro" id="IPR002223">
    <property type="entry name" value="Kunitz_BPTI"/>
</dbReference>
<gene>
    <name evidence="11" type="primary">COL28A1</name>
</gene>
<dbReference type="Pfam" id="PF00014">
    <property type="entry name" value="Kunitz_BPTI"/>
    <property type="match status" value="1"/>
</dbReference>